<organism evidence="1 2">
    <name type="scientific">Desulfocurvibacter africanus subsp. africanus str. Walvis Bay</name>
    <dbReference type="NCBI Taxonomy" id="690850"/>
    <lineage>
        <taxon>Bacteria</taxon>
        <taxon>Pseudomonadati</taxon>
        <taxon>Thermodesulfobacteriota</taxon>
        <taxon>Desulfovibrionia</taxon>
        <taxon>Desulfovibrionales</taxon>
        <taxon>Desulfovibrionaceae</taxon>
        <taxon>Desulfocurvibacter</taxon>
    </lineage>
</organism>
<protein>
    <submittedName>
        <fullName evidence="1">GP46 family protein</fullName>
    </submittedName>
</protein>
<proteinExistence type="predicted"/>
<name>F3YW27_DESAF</name>
<gene>
    <name evidence="1" type="ORF">Desaf_0705</name>
</gene>
<accession>F3YW27</accession>
<dbReference type="EMBL" id="CP003221">
    <property type="protein sequence ID" value="EGJ49057.1"/>
    <property type="molecule type" value="Genomic_DNA"/>
</dbReference>
<dbReference type="eggNOG" id="COG4381">
    <property type="taxonomic scope" value="Bacteria"/>
</dbReference>
<dbReference type="Proteomes" id="UP000007844">
    <property type="component" value="Chromosome"/>
</dbReference>
<keyword evidence="2" id="KW-1185">Reference proteome</keyword>
<dbReference type="InterPro" id="IPR010877">
    <property type="entry name" value="Phage_Mu_Gp46"/>
</dbReference>
<evidence type="ECO:0000313" key="2">
    <source>
        <dbReference type="Proteomes" id="UP000007844"/>
    </source>
</evidence>
<dbReference type="Pfam" id="PF07409">
    <property type="entry name" value="GP46"/>
    <property type="match status" value="1"/>
</dbReference>
<dbReference type="KEGG" id="daf:Desaf_0705"/>
<dbReference type="RefSeq" id="WP_014258893.1">
    <property type="nucleotide sequence ID" value="NC_016629.1"/>
</dbReference>
<sequence length="151" mass="16767">MDIALIQKQAGGAVYFDLALDGFDLAADGSLRTAVILSLLCDRRAEEDDEIPDGTTFRRGWWADAYSETEGDRWGSRLWLLRRSKQLPETLRKAREYAEEALAWLVEDGVATSVSVTAEVVRNGVLGLLVQIELPAGGRFEEVFNYSLEGV</sequence>
<dbReference type="AlphaFoldDB" id="F3YW27"/>
<dbReference type="HOGENOM" id="CLU_119472_0_0_7"/>
<reference evidence="1 2" key="1">
    <citation type="journal article" date="2011" name="J. Bacteriol.">
        <title>Genome sequence of the mercury-methylating and pleomorphic Desulfovibrio africanus Strain Walvis Bay.</title>
        <authorList>
            <person name="Brown S.D."/>
            <person name="Wall J.D."/>
            <person name="Kucken A.M."/>
            <person name="Gilmour C.C."/>
            <person name="Podar M."/>
            <person name="Brandt C.C."/>
            <person name="Teshima H."/>
            <person name="Detter J.C."/>
            <person name="Han C.S."/>
            <person name="Land M.L."/>
            <person name="Lucas S."/>
            <person name="Han J."/>
            <person name="Pennacchio L."/>
            <person name="Nolan M."/>
            <person name="Pitluck S."/>
            <person name="Woyke T."/>
            <person name="Goodwin L."/>
            <person name="Palumbo A.V."/>
            <person name="Elias D.A."/>
        </authorList>
    </citation>
    <scope>NUCLEOTIDE SEQUENCE [LARGE SCALE GENOMIC DNA]</scope>
    <source>
        <strain evidence="1 2">Walvis Bay</strain>
    </source>
</reference>
<evidence type="ECO:0000313" key="1">
    <source>
        <dbReference type="EMBL" id="EGJ49057.1"/>
    </source>
</evidence>
<dbReference type="STRING" id="690850.Desaf_0705"/>